<feature type="binding site" evidence="16">
    <location>
        <begin position="32"/>
        <end position="34"/>
    </location>
    <ligand>
        <name>GTP</name>
        <dbReference type="ChEBI" id="CHEBI:37565"/>
    </ligand>
</feature>
<dbReference type="EC" id="2.7.1.156" evidence="14"/>
<dbReference type="GO" id="GO:0008820">
    <property type="term" value="F:cobinamide phosphate guanylyltransferase activity"/>
    <property type="evidence" value="ECO:0007669"/>
    <property type="project" value="UniProtKB-UniRule"/>
</dbReference>
<organism evidence="17 18">
    <name type="scientific">Pseudoalteromonas tunicata D2</name>
    <dbReference type="NCBI Taxonomy" id="87626"/>
    <lineage>
        <taxon>Bacteria</taxon>
        <taxon>Pseudomonadati</taxon>
        <taxon>Pseudomonadota</taxon>
        <taxon>Gammaproteobacteria</taxon>
        <taxon>Alteromonadales</taxon>
        <taxon>Pseudoalteromonadaceae</taxon>
        <taxon>Pseudoalteromonas</taxon>
    </lineage>
</organism>
<evidence type="ECO:0000256" key="1">
    <source>
        <dbReference type="ARBA" id="ARBA00000312"/>
    </source>
</evidence>
<evidence type="ECO:0000256" key="2">
    <source>
        <dbReference type="ARBA" id="ARBA00000711"/>
    </source>
</evidence>
<dbReference type="EC" id="2.7.7.62" evidence="14"/>
<evidence type="ECO:0000256" key="3">
    <source>
        <dbReference type="ARBA" id="ARBA00001522"/>
    </source>
</evidence>
<evidence type="ECO:0000313" key="17">
    <source>
        <dbReference type="EMBL" id="EAR28149.1"/>
    </source>
</evidence>
<comment type="catalytic activity">
    <reaction evidence="1 14">
        <text>adenosylcob(III)inamide + ATP = adenosylcob(III)inamide phosphate + ADP + H(+)</text>
        <dbReference type="Rhea" id="RHEA:15769"/>
        <dbReference type="ChEBI" id="CHEBI:2480"/>
        <dbReference type="ChEBI" id="CHEBI:15378"/>
        <dbReference type="ChEBI" id="CHEBI:30616"/>
        <dbReference type="ChEBI" id="CHEBI:58502"/>
        <dbReference type="ChEBI" id="CHEBI:456216"/>
        <dbReference type="EC" id="2.7.1.156"/>
    </reaction>
</comment>
<dbReference type="InterPro" id="IPR003203">
    <property type="entry name" value="CobU/CobP"/>
</dbReference>
<dbReference type="NCBIfam" id="NF004469">
    <property type="entry name" value="PRK05800.1"/>
    <property type="match status" value="1"/>
</dbReference>
<dbReference type="InterPro" id="IPR027417">
    <property type="entry name" value="P-loop_NTPase"/>
</dbReference>
<accession>A4C9U1</accession>
<dbReference type="Gene3D" id="3.40.50.300">
    <property type="entry name" value="P-loop containing nucleotide triphosphate hydrolases"/>
    <property type="match status" value="1"/>
</dbReference>
<dbReference type="PANTHER" id="PTHR34848:SF1">
    <property type="entry name" value="BIFUNCTIONAL ADENOSYLCOBALAMIN BIOSYNTHESIS PROTEIN COBU"/>
    <property type="match status" value="1"/>
</dbReference>
<evidence type="ECO:0000256" key="13">
    <source>
        <dbReference type="ARBA" id="ARBA00023134"/>
    </source>
</evidence>
<dbReference type="RefSeq" id="WP_009839981.1">
    <property type="nucleotide sequence ID" value="NZ_CH959301.1"/>
</dbReference>
<keyword evidence="13 14" id="KW-0342">GTP-binding</keyword>
<comment type="pathway">
    <text evidence="5 14">Cofactor biosynthesis; adenosylcobalamin biosynthesis; adenosylcobalamin from cob(II)yrinate a,c-diamide: step 6/7.</text>
</comment>
<evidence type="ECO:0000256" key="6">
    <source>
        <dbReference type="ARBA" id="ARBA00005159"/>
    </source>
</evidence>
<dbReference type="PANTHER" id="PTHR34848">
    <property type="match status" value="1"/>
</dbReference>
<evidence type="ECO:0000256" key="12">
    <source>
        <dbReference type="ARBA" id="ARBA00022840"/>
    </source>
</evidence>
<comment type="similarity">
    <text evidence="7 14">Belongs to the CobU/CobP family.</text>
</comment>
<evidence type="ECO:0000256" key="15">
    <source>
        <dbReference type="PIRSR" id="PIRSR006135-1"/>
    </source>
</evidence>
<feature type="binding site" evidence="16">
    <location>
        <begin position="7"/>
        <end position="14"/>
    </location>
    <ligand>
        <name>GTP</name>
        <dbReference type="ChEBI" id="CHEBI:37565"/>
    </ligand>
</feature>
<sequence>MKHLIIGGVRSGKSRYAECLASLSSKPVLYLATAEPIDAEMQARIAHHQAHRPSTWPTIEAPLKLEPILLNPNYQQHLILIDCMTLWLNNWLYYLSREYKGLEAIVLSESEYVNNSFQQVKSDFLGALKNTQADVVLVSNEVGFSITPENALARQFCDQQGWLNQAIAEQCEQVSAVMAGLPLLLKGKV</sequence>
<dbReference type="GO" id="GO:0005525">
    <property type="term" value="F:GTP binding"/>
    <property type="evidence" value="ECO:0007669"/>
    <property type="project" value="UniProtKB-UniRule"/>
</dbReference>
<keyword evidence="8 14" id="KW-0169">Cobalamin biosynthesis</keyword>
<dbReference type="PIRSF" id="PIRSF006135">
    <property type="entry name" value="CobU"/>
    <property type="match status" value="1"/>
</dbReference>
<dbReference type="STRING" id="87626.PTD2_20077"/>
<evidence type="ECO:0000256" key="16">
    <source>
        <dbReference type="PIRSR" id="PIRSR006135-2"/>
    </source>
</evidence>
<dbReference type="GO" id="GO:0005524">
    <property type="term" value="F:ATP binding"/>
    <property type="evidence" value="ECO:0007669"/>
    <property type="project" value="UniProtKB-UniRule"/>
</dbReference>
<reference evidence="17 18" key="1">
    <citation type="submission" date="2006-02" db="EMBL/GenBank/DDBJ databases">
        <authorList>
            <person name="Moran M.A."/>
            <person name="Kjelleberg S."/>
            <person name="Egan S."/>
            <person name="Saunders N."/>
            <person name="Thomas T."/>
            <person name="Ferriera S."/>
            <person name="Johnson J."/>
            <person name="Kravitz S."/>
            <person name="Halpern A."/>
            <person name="Remington K."/>
            <person name="Beeson K."/>
            <person name="Tran B."/>
            <person name="Rogers Y.-H."/>
            <person name="Friedman R."/>
            <person name="Venter J.C."/>
        </authorList>
    </citation>
    <scope>NUCLEOTIDE SEQUENCE [LARGE SCALE GENOMIC DNA]</scope>
    <source>
        <strain evidence="17 18">D2</strain>
    </source>
</reference>
<keyword evidence="12 14" id="KW-0067">ATP-binding</keyword>
<evidence type="ECO:0000256" key="8">
    <source>
        <dbReference type="ARBA" id="ARBA00022573"/>
    </source>
</evidence>
<keyword evidence="11 14" id="KW-0418">Kinase</keyword>
<keyword evidence="10 14" id="KW-0547">Nucleotide-binding</keyword>
<feature type="active site" description="GMP-histidine intermediate" evidence="15">
    <location>
        <position position="48"/>
    </location>
</feature>
<evidence type="ECO:0000313" key="18">
    <source>
        <dbReference type="Proteomes" id="UP000006201"/>
    </source>
</evidence>
<dbReference type="eggNOG" id="COG2087">
    <property type="taxonomic scope" value="Bacteria"/>
</dbReference>
<evidence type="ECO:0000256" key="7">
    <source>
        <dbReference type="ARBA" id="ARBA00007490"/>
    </source>
</evidence>
<dbReference type="SUPFAM" id="SSF52540">
    <property type="entry name" value="P-loop containing nucleoside triphosphate hydrolases"/>
    <property type="match status" value="1"/>
</dbReference>
<name>A4C9U1_9GAMM</name>
<dbReference type="Pfam" id="PF02283">
    <property type="entry name" value="CobU"/>
    <property type="match status" value="1"/>
</dbReference>
<evidence type="ECO:0000256" key="5">
    <source>
        <dbReference type="ARBA" id="ARBA00004692"/>
    </source>
</evidence>
<feature type="binding site" evidence="16">
    <location>
        <position position="60"/>
    </location>
    <ligand>
        <name>GTP</name>
        <dbReference type="ChEBI" id="CHEBI:37565"/>
    </ligand>
</feature>
<evidence type="ECO:0000256" key="10">
    <source>
        <dbReference type="ARBA" id="ARBA00022741"/>
    </source>
</evidence>
<dbReference type="HOGENOM" id="CLU_094161_0_1_6"/>
<comment type="caution">
    <text evidence="17">The sequence shown here is derived from an EMBL/GenBank/DDBJ whole genome shotgun (WGS) entry which is preliminary data.</text>
</comment>
<protein>
    <recommendedName>
        <fullName evidence="14">Bifunctional adenosylcobalamin biosynthesis protein</fullName>
        <ecNumber evidence="14">2.7.1.156</ecNumber>
        <ecNumber evidence="14">2.7.7.62</ecNumber>
    </recommendedName>
</protein>
<comment type="pathway">
    <text evidence="6 14">Cofactor biosynthesis; adenosylcobalamin biosynthesis; adenosylcobalamin from cob(II)yrinate a,c-diamide: step 5/7.</text>
</comment>
<dbReference type="AlphaFoldDB" id="A4C9U1"/>
<evidence type="ECO:0000256" key="9">
    <source>
        <dbReference type="ARBA" id="ARBA00022679"/>
    </source>
</evidence>
<evidence type="ECO:0000256" key="14">
    <source>
        <dbReference type="PIRNR" id="PIRNR006135"/>
    </source>
</evidence>
<keyword evidence="18" id="KW-1185">Reference proteome</keyword>
<evidence type="ECO:0000256" key="4">
    <source>
        <dbReference type="ARBA" id="ARBA00003889"/>
    </source>
</evidence>
<comment type="function">
    <text evidence="4 14">Catalyzes ATP-dependent phosphorylation of adenosylcobinamide and addition of GMP to adenosylcobinamide phosphate.</text>
</comment>
<comment type="catalytic activity">
    <reaction evidence="3">
        <text>adenosylcob(III)inamide + GTP = adenosylcob(III)inamide phosphate + GDP + H(+)</text>
        <dbReference type="Rhea" id="RHEA:15765"/>
        <dbReference type="ChEBI" id="CHEBI:2480"/>
        <dbReference type="ChEBI" id="CHEBI:15378"/>
        <dbReference type="ChEBI" id="CHEBI:37565"/>
        <dbReference type="ChEBI" id="CHEBI:58189"/>
        <dbReference type="ChEBI" id="CHEBI:58502"/>
        <dbReference type="EC" id="2.7.1.156"/>
    </reaction>
</comment>
<dbReference type="UniPathway" id="UPA00148">
    <property type="reaction ID" value="UER00236"/>
</dbReference>
<comment type="catalytic activity">
    <reaction evidence="2 14">
        <text>adenosylcob(III)inamide phosphate + GTP + H(+) = adenosylcob(III)inamide-GDP + diphosphate</text>
        <dbReference type="Rhea" id="RHEA:22712"/>
        <dbReference type="ChEBI" id="CHEBI:15378"/>
        <dbReference type="ChEBI" id="CHEBI:33019"/>
        <dbReference type="ChEBI" id="CHEBI:37565"/>
        <dbReference type="ChEBI" id="CHEBI:58502"/>
        <dbReference type="ChEBI" id="CHEBI:60487"/>
        <dbReference type="EC" id="2.7.7.62"/>
    </reaction>
</comment>
<keyword evidence="9 14" id="KW-0808">Transferase</keyword>
<dbReference type="EMBL" id="AAOH01000004">
    <property type="protein sequence ID" value="EAR28149.1"/>
    <property type="molecule type" value="Genomic_DNA"/>
</dbReference>
<gene>
    <name evidence="17" type="ORF">PTD2_20077</name>
</gene>
<evidence type="ECO:0000256" key="11">
    <source>
        <dbReference type="ARBA" id="ARBA00022777"/>
    </source>
</evidence>
<proteinExistence type="inferred from homology"/>
<dbReference type="CDD" id="cd00544">
    <property type="entry name" value="CobU"/>
    <property type="match status" value="1"/>
</dbReference>
<dbReference type="GO" id="GO:0043752">
    <property type="term" value="F:adenosylcobinamide kinase activity"/>
    <property type="evidence" value="ECO:0007669"/>
    <property type="project" value="UniProtKB-EC"/>
</dbReference>
<dbReference type="GO" id="GO:0009236">
    <property type="term" value="P:cobalamin biosynthetic process"/>
    <property type="evidence" value="ECO:0007669"/>
    <property type="project" value="UniProtKB-UniRule"/>
</dbReference>
<feature type="binding site" evidence="16">
    <location>
        <position position="82"/>
    </location>
    <ligand>
        <name>GTP</name>
        <dbReference type="ChEBI" id="CHEBI:37565"/>
    </ligand>
</feature>
<dbReference type="OrthoDB" id="9788370at2"/>
<dbReference type="Proteomes" id="UP000006201">
    <property type="component" value="Unassembled WGS sequence"/>
</dbReference>